<protein>
    <submittedName>
        <fullName evidence="1">Uncharacterized protein</fullName>
    </submittedName>
</protein>
<reference evidence="1 2" key="1">
    <citation type="submission" date="2016-10" db="EMBL/GenBank/DDBJ databases">
        <authorList>
            <person name="de Groot N.N."/>
        </authorList>
    </citation>
    <scope>NUCLEOTIDE SEQUENCE [LARGE SCALE GENOMIC DNA]</scope>
    <source>
        <strain evidence="1 2">LMG 2247</strain>
    </source>
</reference>
<dbReference type="AlphaFoldDB" id="A0A1G7YBG5"/>
<gene>
    <name evidence="1" type="ORF">SAMN05216466_106119</name>
</gene>
<name>A0A1G7YBG5_9BURK</name>
<evidence type="ECO:0000313" key="2">
    <source>
        <dbReference type="Proteomes" id="UP000199706"/>
    </source>
</evidence>
<dbReference type="Proteomes" id="UP000199706">
    <property type="component" value="Unassembled WGS sequence"/>
</dbReference>
<dbReference type="RefSeq" id="WP_090685403.1">
    <property type="nucleotide sequence ID" value="NZ_FNCJ01000006.1"/>
</dbReference>
<accession>A0A1G7YBG5</accession>
<evidence type="ECO:0000313" key="1">
    <source>
        <dbReference type="EMBL" id="SDG93842.1"/>
    </source>
</evidence>
<sequence>MPYSTAAPSFVQPKIPNALIQTLDVMADSFRLPRNRVARVIVGTTLADASARDAIVAEIGKQRENRLNGNTSTVIVWMDHTTSMVFADLMAFTGARASEVARAIVTLGCARGLARFSNALIAESLRSQSVSDRQIEKIRVQAARRGFDLMERA</sequence>
<organism evidence="1 2">
    <name type="scientific">Paraburkholderia phenazinium</name>
    <dbReference type="NCBI Taxonomy" id="60549"/>
    <lineage>
        <taxon>Bacteria</taxon>
        <taxon>Pseudomonadati</taxon>
        <taxon>Pseudomonadota</taxon>
        <taxon>Betaproteobacteria</taxon>
        <taxon>Burkholderiales</taxon>
        <taxon>Burkholderiaceae</taxon>
        <taxon>Paraburkholderia</taxon>
    </lineage>
</organism>
<dbReference type="EMBL" id="FNCJ01000006">
    <property type="protein sequence ID" value="SDG93842.1"/>
    <property type="molecule type" value="Genomic_DNA"/>
</dbReference>
<proteinExistence type="predicted"/>